<proteinExistence type="predicted"/>
<dbReference type="EMBL" id="AWFK01000008">
    <property type="protein sequence ID" value="KOA49553.1"/>
    <property type="molecule type" value="Genomic_DNA"/>
</dbReference>
<reference evidence="1 2" key="1">
    <citation type="journal article" date="2015" name="Int J Genomics">
        <title>Comparative Genomics Revealed Genetic Diversity and Species/Strain-Level Differences in Carbohydrate Metabolism of Three Probiotic Bifidobacterial Species.</title>
        <authorList>
            <person name="Odamaki T."/>
            <person name="Horigome A."/>
            <person name="Sugahara H."/>
            <person name="Hashikura N."/>
            <person name="Minami J."/>
            <person name="Xiao J.Z."/>
            <person name="Abe F."/>
        </authorList>
    </citation>
    <scope>NUCLEOTIDE SEQUENCE [LARGE SCALE GENOMIC DNA]</scope>
    <source>
        <strain evidence="1 2">MCC 0483</strain>
    </source>
</reference>
<name>A0AB34T8Q4_9BIFI</name>
<accession>A0AB34T8Q4</accession>
<protein>
    <submittedName>
        <fullName evidence="1">Uncharacterized protein</fullName>
    </submittedName>
</protein>
<sequence length="113" mass="12714">MVDMTGEYMRLMAILQDHGFLRYSADGFLSERDMGELGSRLDELDGLMEKRELIDWFANGADGIRILKDTAHNLDRIVDKTMEDTVTADDRSKLAGMASSLRRLADQLESITG</sequence>
<gene>
    <name evidence="1" type="ORF">BAAM0483_05255</name>
</gene>
<dbReference type="AlphaFoldDB" id="A0AB34T8Q4"/>
<dbReference type="RefSeq" id="WP_052826371.1">
    <property type="nucleotide sequence ID" value="NZ_AWFK01000008.1"/>
</dbReference>
<organism evidence="1 2">
    <name type="scientific">Bifidobacterium animalis subsp. animalis MCC 0483</name>
    <dbReference type="NCBI Taxonomy" id="1365955"/>
    <lineage>
        <taxon>Bacteria</taxon>
        <taxon>Bacillati</taxon>
        <taxon>Actinomycetota</taxon>
        <taxon>Actinomycetes</taxon>
        <taxon>Bifidobacteriales</taxon>
        <taxon>Bifidobacteriaceae</taxon>
        <taxon>Bifidobacterium</taxon>
    </lineage>
</organism>
<dbReference type="Proteomes" id="UP000037239">
    <property type="component" value="Unassembled WGS sequence"/>
</dbReference>
<evidence type="ECO:0000313" key="1">
    <source>
        <dbReference type="EMBL" id="KOA49553.1"/>
    </source>
</evidence>
<evidence type="ECO:0000313" key="2">
    <source>
        <dbReference type="Proteomes" id="UP000037239"/>
    </source>
</evidence>
<comment type="caution">
    <text evidence="1">The sequence shown here is derived from an EMBL/GenBank/DDBJ whole genome shotgun (WGS) entry which is preliminary data.</text>
</comment>